<dbReference type="EMBL" id="CAJNIZ010013414">
    <property type="protein sequence ID" value="CAE7348606.1"/>
    <property type="molecule type" value="Genomic_DNA"/>
</dbReference>
<keyword evidence="2" id="KW-1185">Reference proteome</keyword>
<organism evidence="1 2">
    <name type="scientific">Symbiodinium pilosum</name>
    <name type="common">Dinoflagellate</name>
    <dbReference type="NCBI Taxonomy" id="2952"/>
    <lineage>
        <taxon>Eukaryota</taxon>
        <taxon>Sar</taxon>
        <taxon>Alveolata</taxon>
        <taxon>Dinophyceae</taxon>
        <taxon>Suessiales</taxon>
        <taxon>Symbiodiniaceae</taxon>
        <taxon>Symbiodinium</taxon>
    </lineage>
</organism>
<reference evidence="1" key="1">
    <citation type="submission" date="2021-02" db="EMBL/GenBank/DDBJ databases">
        <authorList>
            <person name="Dougan E. K."/>
            <person name="Rhodes N."/>
            <person name="Thang M."/>
            <person name="Chan C."/>
        </authorList>
    </citation>
    <scope>NUCLEOTIDE SEQUENCE</scope>
</reference>
<feature type="non-terminal residue" evidence="1">
    <location>
        <position position="152"/>
    </location>
</feature>
<name>A0A812PHQ8_SYMPI</name>
<sequence length="152" mass="17263">WDEYAWRTSKLSKTNRSSESYLFIWPGKTHEILHASLMKADEETITSEMVVLDSVWVRKWKCRPDGHRRMNFASEVASTTSGTPSQPIRLEAESANLGLPTAVNDDRDAESWDASGALLKGLGFEKVIIIAPANMWRRLAKFDASFKINFDR</sequence>
<evidence type="ECO:0000313" key="1">
    <source>
        <dbReference type="EMBL" id="CAE7348606.1"/>
    </source>
</evidence>
<accession>A0A812PHQ8</accession>
<dbReference type="AlphaFoldDB" id="A0A812PHQ8"/>
<protein>
    <submittedName>
        <fullName evidence="1">CPK34 protein</fullName>
    </submittedName>
</protein>
<comment type="caution">
    <text evidence="1">The sequence shown here is derived from an EMBL/GenBank/DDBJ whole genome shotgun (WGS) entry which is preliminary data.</text>
</comment>
<evidence type="ECO:0000313" key="2">
    <source>
        <dbReference type="Proteomes" id="UP000649617"/>
    </source>
</evidence>
<proteinExistence type="predicted"/>
<feature type="non-terminal residue" evidence="1">
    <location>
        <position position="1"/>
    </location>
</feature>
<gene>
    <name evidence="1" type="primary">CPK34</name>
    <name evidence="1" type="ORF">SPIL2461_LOCUS8275</name>
</gene>
<dbReference type="Proteomes" id="UP000649617">
    <property type="component" value="Unassembled WGS sequence"/>
</dbReference>